<dbReference type="EMBL" id="NJEU01000029">
    <property type="protein sequence ID" value="PHH83065.1"/>
    <property type="molecule type" value="Genomic_DNA"/>
</dbReference>
<dbReference type="OrthoDB" id="10057496at2759"/>
<evidence type="ECO:0000313" key="1">
    <source>
        <dbReference type="EMBL" id="PHH83065.1"/>
    </source>
</evidence>
<reference evidence="1 2" key="1">
    <citation type="submission" date="2017-06" db="EMBL/GenBank/DDBJ databases">
        <title>Ant-infecting Ophiocordyceps genomes reveal a high diversity of potential behavioral manipulation genes and a possible major role for enterotoxins.</title>
        <authorList>
            <person name="De Bekker C."/>
            <person name="Evans H.C."/>
            <person name="Brachmann A."/>
            <person name="Hughes D.P."/>
        </authorList>
    </citation>
    <scope>NUCLEOTIDE SEQUENCE [LARGE SCALE GENOMIC DNA]</scope>
    <source>
        <strain evidence="1 2">1348a</strain>
    </source>
</reference>
<proteinExistence type="predicted"/>
<accession>A0A2C5ZM32</accession>
<protein>
    <submittedName>
        <fullName evidence="1">Uncharacterized protein</fullName>
    </submittedName>
</protein>
<organism evidence="1 2">
    <name type="scientific">Ophiocordyceps australis</name>
    <dbReference type="NCBI Taxonomy" id="1399860"/>
    <lineage>
        <taxon>Eukaryota</taxon>
        <taxon>Fungi</taxon>
        <taxon>Dikarya</taxon>
        <taxon>Ascomycota</taxon>
        <taxon>Pezizomycotina</taxon>
        <taxon>Sordariomycetes</taxon>
        <taxon>Hypocreomycetidae</taxon>
        <taxon>Hypocreales</taxon>
        <taxon>Ophiocordycipitaceae</taxon>
        <taxon>Ophiocordyceps</taxon>
    </lineage>
</organism>
<gene>
    <name evidence="1" type="ORF">CDD82_3723</name>
</gene>
<comment type="caution">
    <text evidence="1">The sequence shown here is derived from an EMBL/GenBank/DDBJ whole genome shotgun (WGS) entry which is preliminary data.</text>
</comment>
<name>A0A2C5ZM32_9HYPO</name>
<dbReference type="Proteomes" id="UP000224854">
    <property type="component" value="Unassembled WGS sequence"/>
</dbReference>
<evidence type="ECO:0000313" key="2">
    <source>
        <dbReference type="Proteomes" id="UP000224854"/>
    </source>
</evidence>
<dbReference type="AlphaFoldDB" id="A0A2C5ZM32"/>
<keyword evidence="2" id="KW-1185">Reference proteome</keyword>
<sequence>MAGGWNPLTGRDSAGGCPPFAPYGAPVPSPGQPYVHHGGGGPGYTYGNPVGQGPPGGFYTQQSFSYQPNGAGNVLPRQPQPWPVIDPTMPAAQMTNSSGGMGCEPGYNYFFPSEHTKAHVFRSNVPPWQLPSTAQLPFKAAHIPCNTTFADLLKGFGCSNPVAKKNRVVEIISGGGGKWYKGLEVSGGDKEGLKKTIGEVGWDSTRTGLDGQKPVVCLWFCKD</sequence>